<organism evidence="2">
    <name type="scientific">mine drainage metagenome</name>
    <dbReference type="NCBI Taxonomy" id="410659"/>
    <lineage>
        <taxon>unclassified sequences</taxon>
        <taxon>metagenomes</taxon>
        <taxon>ecological metagenomes</taxon>
    </lineage>
</organism>
<accession>A0A1J5QPT4</accession>
<dbReference type="InterPro" id="IPR041527">
    <property type="entry name" value="YhcG_N"/>
</dbReference>
<dbReference type="AlphaFoldDB" id="A0A1J5QPT4"/>
<proteinExistence type="predicted"/>
<dbReference type="PANTHER" id="PTHR30547">
    <property type="entry name" value="UNCHARACTERIZED PROTEIN YHCG-RELATED"/>
    <property type="match status" value="1"/>
</dbReference>
<name>A0A1J5QPT4_9ZZZZ</name>
<protein>
    <recommendedName>
        <fullName evidence="1">YhcG N-terminal domain-containing protein</fullName>
    </recommendedName>
</protein>
<gene>
    <name evidence="2" type="ORF">GALL_362910</name>
</gene>
<dbReference type="Pfam" id="PF17761">
    <property type="entry name" value="DUF1016_N"/>
    <property type="match status" value="1"/>
</dbReference>
<dbReference type="InterPro" id="IPR053148">
    <property type="entry name" value="PD-DEXK-like_domain"/>
</dbReference>
<comment type="caution">
    <text evidence="2">The sequence shown here is derived from an EMBL/GenBank/DDBJ whole genome shotgun (WGS) entry which is preliminary data.</text>
</comment>
<feature type="domain" description="YhcG N-terminal" evidence="1">
    <location>
        <begin position="22"/>
        <end position="116"/>
    </location>
</feature>
<dbReference type="EMBL" id="MLJW01000863">
    <property type="protein sequence ID" value="OIQ81940.1"/>
    <property type="molecule type" value="Genomic_DNA"/>
</dbReference>
<evidence type="ECO:0000259" key="1">
    <source>
        <dbReference type="Pfam" id="PF17761"/>
    </source>
</evidence>
<sequence>MSSDGLTTTQGNTEYTVWLTDLKLRVREAQTRAVVAVNSELILLYWQIGRDILDRQVKHGWGANIVNQLSKDLKHEFPSMSGFSPRNLNYMLAFASAWPDKSILQQAVAKLPWGQISP</sequence>
<dbReference type="PANTHER" id="PTHR30547:SF0">
    <property type="entry name" value="BLR8175 PROTEIN"/>
    <property type="match status" value="1"/>
</dbReference>
<evidence type="ECO:0000313" key="2">
    <source>
        <dbReference type="EMBL" id="OIQ81940.1"/>
    </source>
</evidence>
<reference evidence="2" key="1">
    <citation type="submission" date="2016-10" db="EMBL/GenBank/DDBJ databases">
        <title>Sequence of Gallionella enrichment culture.</title>
        <authorList>
            <person name="Poehlein A."/>
            <person name="Muehling M."/>
            <person name="Daniel R."/>
        </authorList>
    </citation>
    <scope>NUCLEOTIDE SEQUENCE</scope>
</reference>